<sequence length="195" mass="22158">MARRGRRKLTNVQHSRNVIRSERREQPMTQPCYVTYRIVDGILVEDQQSQRQNVDDMQELVSAENGQLEQLNQPSSDRPSIFEPVIPSYYTNYLVGDGRPLEEDQQPQQSRIEEIQEDIPSKSGGEQGKSRRSLSKPVSKYADQQTGEPSLKECAFLTHTFTFIPDKLSASASNSNVLCRNASIYVRLTPVIVTI</sequence>
<dbReference type="KEGG" id="pbl:PAAG_03327"/>
<dbReference type="RefSeq" id="XP_015701898.1">
    <property type="nucleotide sequence ID" value="XM_015844924.1"/>
</dbReference>
<dbReference type="EMBL" id="KN293998">
    <property type="protein sequence ID" value="EEH41041.2"/>
    <property type="molecule type" value="Genomic_DNA"/>
</dbReference>
<proteinExistence type="predicted"/>
<dbReference type="GeneID" id="9098286"/>
<name>C1GWV3_PARBA</name>
<reference evidence="2 3" key="1">
    <citation type="journal article" date="2011" name="PLoS Genet.">
        <title>Comparative genomic analysis of human fungal pathogens causing paracoccidioidomycosis.</title>
        <authorList>
            <person name="Desjardins C.A."/>
            <person name="Champion M.D."/>
            <person name="Holder J.W."/>
            <person name="Muszewska A."/>
            <person name="Goldberg J."/>
            <person name="Bailao A.M."/>
            <person name="Brigido M.M."/>
            <person name="Ferreira M.E."/>
            <person name="Garcia A.M."/>
            <person name="Grynberg M."/>
            <person name="Gujja S."/>
            <person name="Heiman D.I."/>
            <person name="Henn M.R."/>
            <person name="Kodira C.D."/>
            <person name="Leon-Narvaez H."/>
            <person name="Longo L.V."/>
            <person name="Ma L.J."/>
            <person name="Malavazi I."/>
            <person name="Matsuo A.L."/>
            <person name="Morais F.V."/>
            <person name="Pereira M."/>
            <person name="Rodriguez-Brito S."/>
            <person name="Sakthikumar S."/>
            <person name="Salem-Izacc S.M."/>
            <person name="Sykes S.M."/>
            <person name="Teixeira M.M."/>
            <person name="Vallejo M.C."/>
            <person name="Walter M.E."/>
            <person name="Yandava C."/>
            <person name="Young S."/>
            <person name="Zeng Q."/>
            <person name="Zucker J."/>
            <person name="Felipe M.S."/>
            <person name="Goldman G.H."/>
            <person name="Haas B.J."/>
            <person name="McEwen J.G."/>
            <person name="Nino-Vega G."/>
            <person name="Puccia R."/>
            <person name="San-Blas G."/>
            <person name="Soares C.M."/>
            <person name="Birren B.W."/>
            <person name="Cuomo C.A."/>
        </authorList>
    </citation>
    <scope>NUCLEOTIDE SEQUENCE [LARGE SCALE GENOMIC DNA]</scope>
    <source>
        <strain evidence="3">ATCC MYA-826 / Pb01</strain>
    </source>
</reference>
<protein>
    <submittedName>
        <fullName evidence="2">Uncharacterized protein</fullName>
    </submittedName>
</protein>
<feature type="region of interest" description="Disordered" evidence="1">
    <location>
        <begin position="1"/>
        <end position="24"/>
    </location>
</feature>
<dbReference type="VEuPathDB" id="FungiDB:PAAG_03327"/>
<keyword evidence="3" id="KW-1185">Reference proteome</keyword>
<evidence type="ECO:0000256" key="1">
    <source>
        <dbReference type="SAM" id="MobiDB-lite"/>
    </source>
</evidence>
<dbReference type="HOGENOM" id="CLU_1396746_0_0_1"/>
<organism evidence="2 3">
    <name type="scientific">Paracoccidioides lutzii (strain ATCC MYA-826 / Pb01)</name>
    <name type="common">Paracoccidioides brasiliensis</name>
    <dbReference type="NCBI Taxonomy" id="502779"/>
    <lineage>
        <taxon>Eukaryota</taxon>
        <taxon>Fungi</taxon>
        <taxon>Dikarya</taxon>
        <taxon>Ascomycota</taxon>
        <taxon>Pezizomycotina</taxon>
        <taxon>Eurotiomycetes</taxon>
        <taxon>Eurotiomycetidae</taxon>
        <taxon>Onygenales</taxon>
        <taxon>Ajellomycetaceae</taxon>
        <taxon>Paracoccidioides</taxon>
    </lineage>
</organism>
<dbReference type="Proteomes" id="UP000002059">
    <property type="component" value="Partially assembled WGS sequence"/>
</dbReference>
<feature type="region of interest" description="Disordered" evidence="1">
    <location>
        <begin position="96"/>
        <end position="146"/>
    </location>
</feature>
<evidence type="ECO:0000313" key="2">
    <source>
        <dbReference type="EMBL" id="EEH41041.2"/>
    </source>
</evidence>
<evidence type="ECO:0000313" key="3">
    <source>
        <dbReference type="Proteomes" id="UP000002059"/>
    </source>
</evidence>
<dbReference type="OMA" id="YTNYLVG"/>
<accession>C1GWV3</accession>
<gene>
    <name evidence="2" type="ORF">PAAG_03327</name>
</gene>
<dbReference type="OrthoDB" id="10357007at2759"/>
<dbReference type="AlphaFoldDB" id="C1GWV3"/>